<feature type="compositionally biased region" description="Gly residues" evidence="1">
    <location>
        <begin position="384"/>
        <end position="393"/>
    </location>
</feature>
<keyword evidence="4" id="KW-1185">Reference proteome</keyword>
<protein>
    <recommendedName>
        <fullName evidence="5">Transmembrane protein</fullName>
    </recommendedName>
</protein>
<dbReference type="Proteomes" id="UP000078512">
    <property type="component" value="Unassembled WGS sequence"/>
</dbReference>
<feature type="region of interest" description="Disordered" evidence="1">
    <location>
        <begin position="450"/>
        <end position="473"/>
    </location>
</feature>
<proteinExistence type="predicted"/>
<evidence type="ECO:0000256" key="1">
    <source>
        <dbReference type="SAM" id="MobiDB-lite"/>
    </source>
</evidence>
<evidence type="ECO:0000313" key="4">
    <source>
        <dbReference type="Proteomes" id="UP000078512"/>
    </source>
</evidence>
<accession>A0A197K5S5</accession>
<feature type="region of interest" description="Disordered" evidence="1">
    <location>
        <begin position="371"/>
        <end position="393"/>
    </location>
</feature>
<evidence type="ECO:0008006" key="5">
    <source>
        <dbReference type="Google" id="ProtNLM"/>
    </source>
</evidence>
<evidence type="ECO:0000256" key="2">
    <source>
        <dbReference type="SAM" id="Phobius"/>
    </source>
</evidence>
<sequence length="473" mass="50182">MGILDFDCMTTDPGSSTFYGFSNTKGYNKTDYNYNIVLAKPNTNPTSLRTTSWSFSSSYSSKNLSIKDGIPITAGCAVNSKGIVTFIAVHYIFAKTDPYSKYITAVRYDPAGVADPSLSQGTGSWSVMSLNPLFGQSTFEKIWLFNTVMGGVETLHLAYLTRLDAGFQPAVVFGTYDVATATFNPTGRWDMTTLTYGSPMSILFHESEMYYYTTTPQSGVARLSVHSLTNVGTNVPALLRAYNSTVCTDISPETRTAVLQNYFYVVCSRSYDATLSTLAVLKDATNPSSTFAPSTTFVTTLKKLDFMVAIGTANATTTTSASPPFLLMQKSDFNVKTNLQFSMTLTPGATFAAIEGGADASISEGFGIDPSSTTTGSYPRPTGGTDGGSGGSGGGDGGSIVVVVGKLPVKIIIIIVVAVLVVGGGILFCFFGCIAAFCLGIKESITGKKPENREGEAAVVEVPPDWTQGHKAK</sequence>
<reference evidence="3 4" key="1">
    <citation type="submission" date="2016-05" db="EMBL/GenBank/DDBJ databases">
        <title>Genome sequencing reveals origins of a unique bacterial endosymbiosis in the earliest lineages of terrestrial Fungi.</title>
        <authorList>
            <consortium name="DOE Joint Genome Institute"/>
            <person name="Uehling J."/>
            <person name="Gryganskyi A."/>
            <person name="Hameed K."/>
            <person name="Tschaplinski T."/>
            <person name="Misztal P."/>
            <person name="Wu S."/>
            <person name="Desiro A."/>
            <person name="Vande Pol N."/>
            <person name="Du Z.-Y."/>
            <person name="Zienkiewicz A."/>
            <person name="Zienkiewicz K."/>
            <person name="Morin E."/>
            <person name="Tisserant E."/>
            <person name="Splivallo R."/>
            <person name="Hainaut M."/>
            <person name="Henrissat B."/>
            <person name="Ohm R."/>
            <person name="Kuo A."/>
            <person name="Yan J."/>
            <person name="Lipzen A."/>
            <person name="Nolan M."/>
            <person name="Labutti K."/>
            <person name="Barry K."/>
            <person name="Goldstein A."/>
            <person name="Labbe J."/>
            <person name="Schadt C."/>
            <person name="Tuskan G."/>
            <person name="Grigoriev I."/>
            <person name="Martin F."/>
            <person name="Vilgalys R."/>
            <person name="Bonito G."/>
        </authorList>
    </citation>
    <scope>NUCLEOTIDE SEQUENCE [LARGE SCALE GENOMIC DNA]</scope>
    <source>
        <strain evidence="3 4">AG-77</strain>
    </source>
</reference>
<evidence type="ECO:0000313" key="3">
    <source>
        <dbReference type="EMBL" id="OAQ32830.1"/>
    </source>
</evidence>
<dbReference type="AlphaFoldDB" id="A0A197K5S5"/>
<keyword evidence="2" id="KW-1133">Transmembrane helix</keyword>
<keyword evidence="2" id="KW-0472">Membrane</keyword>
<feature type="transmembrane region" description="Helical" evidence="2">
    <location>
        <begin position="411"/>
        <end position="439"/>
    </location>
</feature>
<keyword evidence="2" id="KW-0812">Transmembrane</keyword>
<dbReference type="OrthoDB" id="2415917at2759"/>
<gene>
    <name evidence="3" type="ORF">K457DRAFT_15903</name>
</gene>
<name>A0A197K5S5_9FUNG</name>
<organism evidence="3 4">
    <name type="scientific">Linnemannia elongata AG-77</name>
    <dbReference type="NCBI Taxonomy" id="1314771"/>
    <lineage>
        <taxon>Eukaryota</taxon>
        <taxon>Fungi</taxon>
        <taxon>Fungi incertae sedis</taxon>
        <taxon>Mucoromycota</taxon>
        <taxon>Mortierellomycotina</taxon>
        <taxon>Mortierellomycetes</taxon>
        <taxon>Mortierellales</taxon>
        <taxon>Mortierellaceae</taxon>
        <taxon>Linnemannia</taxon>
    </lineage>
</organism>
<dbReference type="EMBL" id="KV442023">
    <property type="protein sequence ID" value="OAQ32830.1"/>
    <property type="molecule type" value="Genomic_DNA"/>
</dbReference>